<evidence type="ECO:0000256" key="1">
    <source>
        <dbReference type="SAM" id="MobiDB-lite"/>
    </source>
</evidence>
<dbReference type="OMA" id="MSENECK"/>
<dbReference type="EnsemblMetazoa" id="CapteT221062">
    <property type="protein sequence ID" value="CapteP221062"/>
    <property type="gene ID" value="CapteG221062"/>
</dbReference>
<evidence type="ECO:0000313" key="2">
    <source>
        <dbReference type="EMBL" id="ELU03081.1"/>
    </source>
</evidence>
<evidence type="ECO:0000313" key="4">
    <source>
        <dbReference type="Proteomes" id="UP000014760"/>
    </source>
</evidence>
<dbReference type="Proteomes" id="UP000014760">
    <property type="component" value="Unassembled WGS sequence"/>
</dbReference>
<dbReference type="EMBL" id="KB303457">
    <property type="protein sequence ID" value="ELU03081.1"/>
    <property type="molecule type" value="Genomic_DNA"/>
</dbReference>
<evidence type="ECO:0000313" key="3">
    <source>
        <dbReference type="EnsemblMetazoa" id="CapteP221062"/>
    </source>
</evidence>
<organism evidence="2">
    <name type="scientific">Capitella teleta</name>
    <name type="common">Polychaete worm</name>
    <dbReference type="NCBI Taxonomy" id="283909"/>
    <lineage>
        <taxon>Eukaryota</taxon>
        <taxon>Metazoa</taxon>
        <taxon>Spiralia</taxon>
        <taxon>Lophotrochozoa</taxon>
        <taxon>Annelida</taxon>
        <taxon>Polychaeta</taxon>
        <taxon>Sedentaria</taxon>
        <taxon>Scolecida</taxon>
        <taxon>Capitellidae</taxon>
        <taxon>Capitella</taxon>
    </lineage>
</organism>
<name>R7UAD3_CAPTE</name>
<reference evidence="4" key="1">
    <citation type="submission" date="2012-12" db="EMBL/GenBank/DDBJ databases">
        <authorList>
            <person name="Hellsten U."/>
            <person name="Grimwood J."/>
            <person name="Chapman J.A."/>
            <person name="Shapiro H."/>
            <person name="Aerts A."/>
            <person name="Otillar R.P."/>
            <person name="Terry A.Y."/>
            <person name="Boore J.L."/>
            <person name="Simakov O."/>
            <person name="Marletaz F."/>
            <person name="Cho S.-J."/>
            <person name="Edsinger-Gonzales E."/>
            <person name="Havlak P."/>
            <person name="Kuo D.-H."/>
            <person name="Larsson T."/>
            <person name="Lv J."/>
            <person name="Arendt D."/>
            <person name="Savage R."/>
            <person name="Osoegawa K."/>
            <person name="de Jong P."/>
            <person name="Lindberg D.R."/>
            <person name="Seaver E.C."/>
            <person name="Weisblat D.A."/>
            <person name="Putnam N.H."/>
            <person name="Grigoriev I.V."/>
            <person name="Rokhsar D.S."/>
        </authorList>
    </citation>
    <scope>NUCLEOTIDE SEQUENCE</scope>
    <source>
        <strain evidence="4">I ESC-2004</strain>
    </source>
</reference>
<reference evidence="3" key="3">
    <citation type="submission" date="2015-06" db="UniProtKB">
        <authorList>
            <consortium name="EnsemblMetazoa"/>
        </authorList>
    </citation>
    <scope>IDENTIFICATION</scope>
</reference>
<sequence>MAGLPFSSSNVAHVRPMMKPPSEVPTRKMYQSIKLNVNGVLKNVLVPIDAVHSTAQAPTVSVASATSVVTSASLRSLLVPQPSRPLPAILQRSKPQTTISEMQLGDGTKALSVLQSQNEQTNSQQQKTVILVPPPSQSQNLSGGISSVFPSHLSTVRSMYSQAVQKSTKPVSTELKIGSVFSLAQQQHDHGISEVSPIVIAPDDDEDQPVVTSVAQQGLQDLFEECEIMERSAAAEKARESRLSSDTDNDPEEQEFLSKIGMLESPPSPPTLPAPPPPPASSTMVPVVPVSTSVPTVVPTQQSQPVIDLDPDESPIAEQPEEGPQLMNYCHVVLEKYKLSSEQATFNTRSLDTLWKECDKCPLVLCRQRLRKRHLAAKDTVEEPAQKTRVTMEMPPKLNVTVPQQKQQTVKQIMVSRIVDKKKEKTSTAASATETMATSSQSKRFLMVKTNAGSFLVPMENEDCSQVVNLPVNSSGVITLPNPVPQMTSTAKLPPPNVTTSSSYPSVSTPSSTSFMKVIHKNPVVNTTDPLASTRSGFSVIKEQIILTHKQPEEVPKETKINSSLHGDVTSQALATIKATIQPLKATHCSTSQPASLKTIRGVIPRPTVPKESSPRPTVPKESSPRPIAPKESSQDSSGTPPAPAKKETASERIKRLKEQLKKDQIELEKIRKSMTLKHNDNTDSDDE</sequence>
<dbReference type="AlphaFoldDB" id="R7UAD3"/>
<keyword evidence="4" id="KW-1185">Reference proteome</keyword>
<feature type="compositionally biased region" description="Polar residues" evidence="1">
    <location>
        <begin position="1"/>
        <end position="11"/>
    </location>
</feature>
<dbReference type="EMBL" id="AMQN01008569">
    <property type="status" value="NOT_ANNOTATED_CDS"/>
    <property type="molecule type" value="Genomic_DNA"/>
</dbReference>
<feature type="compositionally biased region" description="Pro residues" evidence="1">
    <location>
        <begin position="266"/>
        <end position="280"/>
    </location>
</feature>
<feature type="region of interest" description="Disordered" evidence="1">
    <location>
        <begin position="233"/>
        <end position="282"/>
    </location>
</feature>
<accession>R7UAD3</accession>
<protein>
    <submittedName>
        <fullName evidence="2 3">Uncharacterized protein</fullName>
    </submittedName>
</protein>
<feature type="region of interest" description="Disordered" evidence="1">
    <location>
        <begin position="587"/>
        <end position="688"/>
    </location>
</feature>
<feature type="compositionally biased region" description="Basic and acidic residues" evidence="1">
    <location>
        <begin position="645"/>
        <end position="682"/>
    </location>
</feature>
<dbReference type="HOGENOM" id="CLU_400234_0_0_1"/>
<proteinExistence type="predicted"/>
<gene>
    <name evidence="2" type="ORF">CAPTEDRAFT_221062</name>
</gene>
<feature type="compositionally biased region" description="Basic and acidic residues" evidence="1">
    <location>
        <begin position="233"/>
        <end position="245"/>
    </location>
</feature>
<feature type="region of interest" description="Disordered" evidence="1">
    <location>
        <begin position="1"/>
        <end position="24"/>
    </location>
</feature>
<reference evidence="2 4" key="2">
    <citation type="journal article" date="2013" name="Nature">
        <title>Insights into bilaterian evolution from three spiralian genomes.</title>
        <authorList>
            <person name="Simakov O."/>
            <person name="Marletaz F."/>
            <person name="Cho S.J."/>
            <person name="Edsinger-Gonzales E."/>
            <person name="Havlak P."/>
            <person name="Hellsten U."/>
            <person name="Kuo D.H."/>
            <person name="Larsson T."/>
            <person name="Lv J."/>
            <person name="Arendt D."/>
            <person name="Savage R."/>
            <person name="Osoegawa K."/>
            <person name="de Jong P."/>
            <person name="Grimwood J."/>
            <person name="Chapman J.A."/>
            <person name="Shapiro H."/>
            <person name="Aerts A."/>
            <person name="Otillar R.P."/>
            <person name="Terry A.Y."/>
            <person name="Boore J.L."/>
            <person name="Grigoriev I.V."/>
            <person name="Lindberg D.R."/>
            <person name="Seaver E.C."/>
            <person name="Weisblat D.A."/>
            <person name="Putnam N.H."/>
            <person name="Rokhsar D.S."/>
        </authorList>
    </citation>
    <scope>NUCLEOTIDE SEQUENCE</scope>
    <source>
        <strain evidence="2 4">I ESC-2004</strain>
    </source>
</reference>